<protein>
    <submittedName>
        <fullName evidence="2">Uncharacterized protein</fullName>
    </submittedName>
</protein>
<sequence length="628" mass="69097">MPGIAIIGDSRNATRNRPTSLPAEARSLSRLLRLLESPATASSALLESLQSFPHLEDPKQRAAVVRVKDQVSGLIQDMTEAGWITFADRYPEYNMAVAVESVLQNPSSFCSIPTEQPRQLTPRKKAKATTPSTLEEKSLSDGSSVIPVNNNINNNPNNKLRKMTPKQTGTTQTSPAAASVAVVSDTSSADEDENSSTDEERRQATMTATEQTQQQEQQLVEIGDFPHMPARDIWAVLLESTHLQVASRTTKVWGRKKIYEVYQLANPVQDFAADQEGILRCRLEAEARSLFEGVIPGLSDANHIRVYTTLQPLAGLNISRALYVQINLHKLYDLQDETNRAVSGEKKKKAEKEFVAVLIPGSPFFALTASRAPSRSRYTPYAFAVLERVLTETTAKTFAAASKRKTDSDNQDVSVKRFGDLSGTEPEELLRAARSIVDGEATGRFVFMAAKDQSNPIDDLHTATTSNLLLRPENTSNLEDTRQIIKGARVVAANGDNLWVDHSVKEKQSRKRAREMALGGRDDCPKLGRICWRWSGETTATSTCWRHGNNNNKELTAAEQEYLPKTEFKCAVVMKGDNVLGGIQALIDSGLMEAPLPDFIREAPSSGGTIRVIHGSSFAKTDAPFEEV</sequence>
<accession>A0A9N8D9C0</accession>
<feature type="region of interest" description="Disordered" evidence="1">
    <location>
        <begin position="113"/>
        <end position="216"/>
    </location>
</feature>
<feature type="compositionally biased region" description="Acidic residues" evidence="1">
    <location>
        <begin position="188"/>
        <end position="197"/>
    </location>
</feature>
<dbReference type="Proteomes" id="UP001153069">
    <property type="component" value="Unassembled WGS sequence"/>
</dbReference>
<gene>
    <name evidence="2" type="ORF">SEMRO_49_G028810.1</name>
</gene>
<evidence type="ECO:0000313" key="2">
    <source>
        <dbReference type="EMBL" id="CAB9498962.1"/>
    </source>
</evidence>
<dbReference type="OrthoDB" id="48725at2759"/>
<feature type="compositionally biased region" description="Low complexity" evidence="1">
    <location>
        <begin position="170"/>
        <end position="187"/>
    </location>
</feature>
<dbReference type="AlphaFoldDB" id="A0A9N8D9C0"/>
<keyword evidence="3" id="KW-1185">Reference proteome</keyword>
<reference evidence="2" key="1">
    <citation type="submission" date="2020-06" db="EMBL/GenBank/DDBJ databases">
        <authorList>
            <consortium name="Plant Systems Biology data submission"/>
        </authorList>
    </citation>
    <scope>NUCLEOTIDE SEQUENCE</scope>
    <source>
        <strain evidence="2">D6</strain>
    </source>
</reference>
<organism evidence="2 3">
    <name type="scientific">Seminavis robusta</name>
    <dbReference type="NCBI Taxonomy" id="568900"/>
    <lineage>
        <taxon>Eukaryota</taxon>
        <taxon>Sar</taxon>
        <taxon>Stramenopiles</taxon>
        <taxon>Ochrophyta</taxon>
        <taxon>Bacillariophyta</taxon>
        <taxon>Bacillariophyceae</taxon>
        <taxon>Bacillariophycidae</taxon>
        <taxon>Naviculales</taxon>
        <taxon>Naviculaceae</taxon>
        <taxon>Seminavis</taxon>
    </lineage>
</organism>
<feature type="compositionally biased region" description="Low complexity" evidence="1">
    <location>
        <begin position="204"/>
        <end position="216"/>
    </location>
</feature>
<proteinExistence type="predicted"/>
<dbReference type="EMBL" id="CAICTM010000049">
    <property type="protein sequence ID" value="CAB9498962.1"/>
    <property type="molecule type" value="Genomic_DNA"/>
</dbReference>
<evidence type="ECO:0000313" key="3">
    <source>
        <dbReference type="Proteomes" id="UP001153069"/>
    </source>
</evidence>
<comment type="caution">
    <text evidence="2">The sequence shown here is derived from an EMBL/GenBank/DDBJ whole genome shotgun (WGS) entry which is preliminary data.</text>
</comment>
<feature type="compositionally biased region" description="Low complexity" evidence="1">
    <location>
        <begin position="145"/>
        <end position="158"/>
    </location>
</feature>
<name>A0A9N8D9C0_9STRA</name>
<evidence type="ECO:0000256" key="1">
    <source>
        <dbReference type="SAM" id="MobiDB-lite"/>
    </source>
</evidence>